<dbReference type="Proteomes" id="UP000824120">
    <property type="component" value="Chromosome 12"/>
</dbReference>
<evidence type="ECO:0000313" key="13">
    <source>
        <dbReference type="Proteomes" id="UP000824120"/>
    </source>
</evidence>
<evidence type="ECO:0000256" key="10">
    <source>
        <dbReference type="SAM" id="Phobius"/>
    </source>
</evidence>
<name>A0A9J5WAH4_SOLCO</name>
<dbReference type="GO" id="GO:0016887">
    <property type="term" value="F:ATP hydrolysis activity"/>
    <property type="evidence" value="ECO:0007669"/>
    <property type="project" value="InterPro"/>
</dbReference>
<keyword evidence="8 10" id="KW-1133">Transmembrane helix</keyword>
<evidence type="ECO:0000256" key="9">
    <source>
        <dbReference type="ARBA" id="ARBA00023136"/>
    </source>
</evidence>
<dbReference type="InterPro" id="IPR013525">
    <property type="entry name" value="ABC2_TM"/>
</dbReference>
<keyword evidence="4 10" id="KW-0812">Transmembrane</keyword>
<comment type="subcellular location">
    <subcellularLocation>
        <location evidence="1">Membrane</location>
        <topology evidence="1">Multi-pass membrane protein</topology>
    </subcellularLocation>
</comment>
<dbReference type="Pfam" id="PF00005">
    <property type="entry name" value="ABC_tran"/>
    <property type="match status" value="2"/>
</dbReference>
<sequence>MSFLYHPGKVNVVTNSLSRLSVGSTAHIEEAKRELAGDVHKLARLGVKLIDSAEEGIAVVNGDESSLVVGINLPTVEVRFEHLTIETNCYIEDRALSTLLNAARNIVESALSYLRIMMAEKTNSPYLKMLMGLSNLLGPPSSGKTTLLLALAGKLDQNLKVRGEITYNGYDLEEIVPQKTSAYIRQHDIHVGEMTVKEILDFFARCQGELTKREREAGIFPKAEIDLFMKATAVEEVESSLITDYMLREMKDHLVSEDKLQLLHGVTGAFRPGVLTALMGVSGAGKTTLMDVLAGPKTGGYIEGDVRISGFPKKQETFARVSGYCEQTDIHSPQVTVHESLIFSAFLQLPKEVSNEDKMIFVDEVMDLVELDNLKDAIVGLPGVTGLSAEQKKRLTIAVELVANPSIIFMDEPTSGLDARAAAIVVRTVRNTVDTGRTVVCTIHQPSIDIFEEFDELLLVKKGGQLIYAGPLGRHSQKIIEYFEAIPAVPKIKEKCNPATWMLDSSWGQFKSCLWKEWWTHWRSPNYNLVRFFFSLAAALMVGTIFWKVGSKRSVSITGLSKLKGLIVYAVESGEGRVYADLTPTLETISDLTTIIGAMYTAVLFVGINNCSTVQAIVAVGRTVFYRERAAGMYSALPYAMAQVISEIPYIIIQTTDYTLIVYTMVGFEFTAAKFFWLYFVTFFSFLYFTYYGLMTIAITPNHHVASIFAAAFFSLFNLFSGFFIPRPNSKVVDLVLLDLPGGMDCYGDVEDTIKVPGMSIDPKIKDYIIDHFGYNLNFMGLVATVLVGFAVFYAFVYSYSIKALNFQRR</sequence>
<dbReference type="SMART" id="SM00382">
    <property type="entry name" value="AAA"/>
    <property type="match status" value="1"/>
</dbReference>
<keyword evidence="3" id="KW-0813">Transport</keyword>
<proteinExistence type="inferred from homology"/>
<evidence type="ECO:0000313" key="12">
    <source>
        <dbReference type="EMBL" id="KAG5572715.1"/>
    </source>
</evidence>
<comment type="caution">
    <text evidence="12">The sequence shown here is derived from an EMBL/GenBank/DDBJ whole genome shotgun (WGS) entry which is preliminary data.</text>
</comment>
<comment type="similarity">
    <text evidence="2">Belongs to the ABC transporter superfamily. ABCG family. PDR (TC 3.A.1.205) subfamily.</text>
</comment>
<dbReference type="Gene3D" id="3.40.50.300">
    <property type="entry name" value="P-loop containing nucleotide triphosphate hydrolases"/>
    <property type="match status" value="2"/>
</dbReference>
<feature type="transmembrane region" description="Helical" evidence="10">
    <location>
        <begin position="779"/>
        <end position="800"/>
    </location>
</feature>
<evidence type="ECO:0000256" key="5">
    <source>
        <dbReference type="ARBA" id="ARBA00022737"/>
    </source>
</evidence>
<dbReference type="InterPro" id="IPR003593">
    <property type="entry name" value="AAA+_ATPase"/>
</dbReference>
<evidence type="ECO:0000256" key="7">
    <source>
        <dbReference type="ARBA" id="ARBA00022840"/>
    </source>
</evidence>
<dbReference type="GO" id="GO:0005524">
    <property type="term" value="F:ATP binding"/>
    <property type="evidence" value="ECO:0007669"/>
    <property type="project" value="UniProtKB-KW"/>
</dbReference>
<feature type="transmembrane region" description="Helical" evidence="10">
    <location>
        <begin position="636"/>
        <end position="655"/>
    </location>
</feature>
<reference evidence="12 13" key="1">
    <citation type="submission" date="2020-09" db="EMBL/GenBank/DDBJ databases">
        <title>De no assembly of potato wild relative species, Solanum commersonii.</title>
        <authorList>
            <person name="Cho K."/>
        </authorList>
    </citation>
    <scope>NUCLEOTIDE SEQUENCE [LARGE SCALE GENOMIC DNA]</scope>
    <source>
        <strain evidence="12">LZ3.2</strain>
        <tissue evidence="12">Leaf</tissue>
    </source>
</reference>
<keyword evidence="13" id="KW-1185">Reference proteome</keyword>
<feature type="transmembrane region" description="Helical" evidence="10">
    <location>
        <begin position="706"/>
        <end position="725"/>
    </location>
</feature>
<dbReference type="InterPro" id="IPR034003">
    <property type="entry name" value="ABCG_PDR_2"/>
</dbReference>
<dbReference type="PANTHER" id="PTHR19241">
    <property type="entry name" value="ATP-BINDING CASSETTE TRANSPORTER"/>
    <property type="match status" value="1"/>
</dbReference>
<keyword evidence="7" id="KW-0067">ATP-binding</keyword>
<gene>
    <name evidence="12" type="ORF">H5410_062481</name>
</gene>
<evidence type="ECO:0000256" key="4">
    <source>
        <dbReference type="ARBA" id="ARBA00022692"/>
    </source>
</evidence>
<keyword evidence="9 10" id="KW-0472">Membrane</keyword>
<feature type="domain" description="ABC transporter" evidence="11">
    <location>
        <begin position="247"/>
        <end position="488"/>
    </location>
</feature>
<dbReference type="SUPFAM" id="SSF52540">
    <property type="entry name" value="P-loop containing nucleoside triphosphate hydrolases"/>
    <property type="match status" value="2"/>
</dbReference>
<dbReference type="GO" id="GO:0140359">
    <property type="term" value="F:ABC-type transporter activity"/>
    <property type="evidence" value="ECO:0007669"/>
    <property type="project" value="InterPro"/>
</dbReference>
<dbReference type="OrthoDB" id="66620at2759"/>
<evidence type="ECO:0000256" key="2">
    <source>
        <dbReference type="ARBA" id="ARBA00006012"/>
    </source>
</evidence>
<dbReference type="GO" id="GO:0005886">
    <property type="term" value="C:plasma membrane"/>
    <property type="evidence" value="ECO:0007669"/>
    <property type="project" value="UniProtKB-ARBA"/>
</dbReference>
<dbReference type="Pfam" id="PF01061">
    <property type="entry name" value="ABC2_membrane"/>
    <property type="match status" value="1"/>
</dbReference>
<dbReference type="InterPro" id="IPR027417">
    <property type="entry name" value="P-loop_NTPase"/>
</dbReference>
<dbReference type="Pfam" id="PF19055">
    <property type="entry name" value="ABC2_membrane_7"/>
    <property type="match status" value="1"/>
</dbReference>
<evidence type="ECO:0000256" key="3">
    <source>
        <dbReference type="ARBA" id="ARBA00022448"/>
    </source>
</evidence>
<protein>
    <recommendedName>
        <fullName evidence="11">ABC transporter domain-containing protein</fullName>
    </recommendedName>
</protein>
<dbReference type="InterPro" id="IPR003439">
    <property type="entry name" value="ABC_transporter-like_ATP-bd"/>
</dbReference>
<accession>A0A9J5WAH4</accession>
<dbReference type="InterPro" id="IPR043926">
    <property type="entry name" value="ABCG_dom"/>
</dbReference>
<evidence type="ECO:0000256" key="8">
    <source>
        <dbReference type="ARBA" id="ARBA00022989"/>
    </source>
</evidence>
<keyword evidence="5" id="KW-0677">Repeat</keyword>
<dbReference type="FunFam" id="3.40.50.300:FF:000059">
    <property type="entry name" value="ABC transporter G family member 40"/>
    <property type="match status" value="1"/>
</dbReference>
<dbReference type="CDD" id="cd03232">
    <property type="entry name" value="ABCG_PDR_domain2"/>
    <property type="match status" value="1"/>
</dbReference>
<dbReference type="EMBL" id="JACXVP010000012">
    <property type="protein sequence ID" value="KAG5572715.1"/>
    <property type="molecule type" value="Genomic_DNA"/>
</dbReference>
<organism evidence="12 13">
    <name type="scientific">Solanum commersonii</name>
    <name type="common">Commerson's wild potato</name>
    <name type="synonym">Commerson's nightshade</name>
    <dbReference type="NCBI Taxonomy" id="4109"/>
    <lineage>
        <taxon>Eukaryota</taxon>
        <taxon>Viridiplantae</taxon>
        <taxon>Streptophyta</taxon>
        <taxon>Embryophyta</taxon>
        <taxon>Tracheophyta</taxon>
        <taxon>Spermatophyta</taxon>
        <taxon>Magnoliopsida</taxon>
        <taxon>eudicotyledons</taxon>
        <taxon>Gunneridae</taxon>
        <taxon>Pentapetalae</taxon>
        <taxon>asterids</taxon>
        <taxon>lamiids</taxon>
        <taxon>Solanales</taxon>
        <taxon>Solanaceae</taxon>
        <taxon>Solanoideae</taxon>
        <taxon>Solaneae</taxon>
        <taxon>Solanum</taxon>
    </lineage>
</organism>
<dbReference type="PROSITE" id="PS50893">
    <property type="entry name" value="ABC_TRANSPORTER_2"/>
    <property type="match status" value="1"/>
</dbReference>
<evidence type="ECO:0000259" key="11">
    <source>
        <dbReference type="PROSITE" id="PS50893"/>
    </source>
</evidence>
<feature type="transmembrane region" description="Helical" evidence="10">
    <location>
        <begin position="675"/>
        <end position="694"/>
    </location>
</feature>
<evidence type="ECO:0000256" key="1">
    <source>
        <dbReference type="ARBA" id="ARBA00004141"/>
    </source>
</evidence>
<evidence type="ECO:0000256" key="6">
    <source>
        <dbReference type="ARBA" id="ARBA00022741"/>
    </source>
</evidence>
<keyword evidence="6" id="KW-0547">Nucleotide-binding</keyword>
<dbReference type="AlphaFoldDB" id="A0A9J5WAH4"/>